<evidence type="ECO:0000313" key="2">
    <source>
        <dbReference type="Proteomes" id="UP001370590"/>
    </source>
</evidence>
<organism evidence="1 2">
    <name type="scientific">Nicoliella lavandulae</name>
    <dbReference type="NCBI Taxonomy" id="3082954"/>
    <lineage>
        <taxon>Bacteria</taxon>
        <taxon>Bacillati</taxon>
        <taxon>Bacillota</taxon>
        <taxon>Bacilli</taxon>
        <taxon>Lactobacillales</taxon>
        <taxon>Lactobacillaceae</taxon>
        <taxon>Nicoliella</taxon>
    </lineage>
</organism>
<accession>A0ABU8SM81</accession>
<gene>
    <name evidence="1" type="ORF">R4146_07630</name>
</gene>
<comment type="caution">
    <text evidence="1">The sequence shown here is derived from an EMBL/GenBank/DDBJ whole genome shotgun (WGS) entry which is preliminary data.</text>
</comment>
<evidence type="ECO:0000313" key="1">
    <source>
        <dbReference type="EMBL" id="MEJ6401011.1"/>
    </source>
</evidence>
<reference evidence="1 2" key="1">
    <citation type="submission" date="2023-10" db="EMBL/GenBank/DDBJ databases">
        <title>Nicoliella lavandulae sp. nov. isolated from Lavandula angustifolia flowers.</title>
        <authorList>
            <person name="Alcantara C."/>
            <person name="Zuniga M."/>
            <person name="Landete J.M."/>
            <person name="Monedero V."/>
        </authorList>
    </citation>
    <scope>NUCLEOTIDE SEQUENCE [LARGE SCALE GENOMIC DNA]</scope>
    <source>
        <strain evidence="1 2">Es01</strain>
    </source>
</reference>
<dbReference type="Proteomes" id="UP001370590">
    <property type="component" value="Unassembled WGS sequence"/>
</dbReference>
<keyword evidence="2" id="KW-1185">Reference proteome</keyword>
<dbReference type="RefSeq" id="WP_339960859.1">
    <property type="nucleotide sequence ID" value="NZ_JAWMWH010000003.1"/>
</dbReference>
<protein>
    <submittedName>
        <fullName evidence="1">Uncharacterized protein</fullName>
    </submittedName>
</protein>
<proteinExistence type="predicted"/>
<name>A0ABU8SM81_9LACO</name>
<sequence>MTMTTMGNALFNAEVHYGRNIMHWDDEELKEFRKQYVKTAKGYRTRSTDLDWVHTQYDTGLATINLTAPRSYATYLICKLLSQGYNEDEIAEMAGVDRHDVSDKIRRYKRVMYSFTLPEPDGRKYKATTMQRLSKVLKRYGIPAPGEHGIYIALSAYDVKYSRYGKFVGTFQRTDLIRRVVLFDRDGNRLTEPGGTVKKCWRCIITVLQQ</sequence>
<dbReference type="EMBL" id="JAWMWH010000003">
    <property type="protein sequence ID" value="MEJ6401011.1"/>
    <property type="molecule type" value="Genomic_DNA"/>
</dbReference>